<keyword evidence="1" id="KW-0614">Plasmid</keyword>
<reference evidence="1" key="1">
    <citation type="submission" date="2013-04" db="EMBL/GenBank/DDBJ databases">
        <title>Comparative Genomics of Relapsing Fever Spirochetes.</title>
        <authorList>
            <person name="Schwan T.G."/>
            <person name="Raffel S.J."/>
            <person name="Porcella S.F."/>
            <person name="Martens C.A."/>
            <person name="Bruno D.P."/>
            <person name="Ricklefs S.M."/>
            <person name="Barbian K.B."/>
        </authorList>
    </citation>
    <scope>NUCLEOTIDE SEQUENCE</scope>
    <source>
        <strain evidence="1">Co53</strain>
        <plasmid evidence="1">unnamed</plasmid>
    </source>
</reference>
<name>W5SWB8_9SPIR</name>
<sequence>MQDTFHWIKKIKESPSKFYTERFILQSSAISVQINYNKYYNATHQDSQNNDDANKAKEYLEEASVKVRKMGRSYKYDANDLSTLEENFQKTKELLEKLMASHSKR</sequence>
<proteinExistence type="predicted"/>
<dbReference type="EMBL" id="CP005747">
    <property type="protein sequence ID" value="AHH11225.1"/>
    <property type="molecule type" value="Genomic_DNA"/>
</dbReference>
<organism evidence="1">
    <name type="scientific">Borrelia coriaceae ATCC 43381</name>
    <dbReference type="NCBI Taxonomy" id="1408429"/>
    <lineage>
        <taxon>Bacteria</taxon>
        <taxon>Pseudomonadati</taxon>
        <taxon>Spirochaetota</taxon>
        <taxon>Spirochaetia</taxon>
        <taxon>Spirochaetales</taxon>
        <taxon>Borreliaceae</taxon>
        <taxon>Borrelia</taxon>
    </lineage>
</organism>
<gene>
    <name evidence="1" type="ORF">BCO_0900057</name>
</gene>
<accession>W5SWB8</accession>
<dbReference type="RefSeq" id="WP_025408563.1">
    <property type="nucleotide sequence ID" value="NZ_CP005747.1"/>
</dbReference>
<evidence type="ECO:0000313" key="1">
    <source>
        <dbReference type="EMBL" id="AHH11225.1"/>
    </source>
</evidence>
<geneLocation type="plasmid" evidence="1">
    <name>unnamed</name>
</geneLocation>
<dbReference type="AlphaFoldDB" id="W5SWB8"/>
<dbReference type="HOGENOM" id="CLU_2231353_0_0_12"/>
<protein>
    <submittedName>
        <fullName evidence="1">Uncharacterized protein</fullName>
    </submittedName>
</protein>